<protein>
    <recommendedName>
        <fullName evidence="6">Glutaredoxin</fullName>
    </recommendedName>
</protein>
<reference evidence="8 9" key="1">
    <citation type="submission" date="2017-01" db="EMBL/GenBank/DDBJ databases">
        <authorList>
            <person name="Mah S.A."/>
            <person name="Swanson W.J."/>
            <person name="Moy G.W."/>
            <person name="Vacquier V.D."/>
        </authorList>
    </citation>
    <scope>NUCLEOTIDE SEQUENCE [LARGE SCALE GENOMIC DNA]</scope>
    <source>
        <strain evidence="8 9">M9</strain>
    </source>
</reference>
<dbReference type="Proteomes" id="UP000223759">
    <property type="component" value="Unassembled WGS sequence"/>
</dbReference>
<feature type="domain" description="Glutaredoxin" evidence="7">
    <location>
        <begin position="7"/>
        <end position="65"/>
    </location>
</feature>
<dbReference type="GO" id="GO:0045454">
    <property type="term" value="P:cell redox homeostasis"/>
    <property type="evidence" value="ECO:0007669"/>
    <property type="project" value="InterPro"/>
</dbReference>
<dbReference type="CDD" id="cd03418">
    <property type="entry name" value="GRX_GRXb_1_3_like"/>
    <property type="match status" value="1"/>
</dbReference>
<dbReference type="PRINTS" id="PR00160">
    <property type="entry name" value="GLUTAREDOXIN"/>
</dbReference>
<evidence type="ECO:0000256" key="5">
    <source>
        <dbReference type="ARBA" id="ARBA00023284"/>
    </source>
</evidence>
<proteinExistence type="inferred from homology"/>
<dbReference type="NCBIfam" id="TIGR02181">
    <property type="entry name" value="GRX_bact"/>
    <property type="match status" value="1"/>
</dbReference>
<keyword evidence="5 6" id="KW-0676">Redox-active center</keyword>
<evidence type="ECO:0000313" key="9">
    <source>
        <dbReference type="Proteomes" id="UP000223759"/>
    </source>
</evidence>
<evidence type="ECO:0000256" key="6">
    <source>
        <dbReference type="RuleBase" id="RU364065"/>
    </source>
</evidence>
<dbReference type="GO" id="GO:0015038">
    <property type="term" value="F:glutathione disulfide oxidoreductase activity"/>
    <property type="evidence" value="ECO:0007669"/>
    <property type="project" value="UniProtKB-UniRule"/>
</dbReference>
<dbReference type="AlphaFoldDB" id="A0A1R3VVP8"/>
<evidence type="ECO:0000259" key="7">
    <source>
        <dbReference type="Pfam" id="PF00462"/>
    </source>
</evidence>
<sequence>MNAERQIVMYGNRWCPYCNMAKRFLKRKGVSFEEINVGRSDEQRRLMEQRSGRNTVPQVFVGETHLGGYTDLKALDEAGELDDLLGLAPE</sequence>
<dbReference type="Pfam" id="PF00462">
    <property type="entry name" value="Glutaredoxin"/>
    <property type="match status" value="1"/>
</dbReference>
<dbReference type="InterPro" id="IPR036249">
    <property type="entry name" value="Thioredoxin-like_sf"/>
</dbReference>
<keyword evidence="2 6" id="KW-0813">Transport</keyword>
<evidence type="ECO:0000256" key="1">
    <source>
        <dbReference type="ARBA" id="ARBA00007787"/>
    </source>
</evidence>
<dbReference type="GO" id="GO:0005737">
    <property type="term" value="C:cytoplasm"/>
    <property type="evidence" value="ECO:0007669"/>
    <property type="project" value="TreeGrafter"/>
</dbReference>
<dbReference type="SUPFAM" id="SSF52833">
    <property type="entry name" value="Thioredoxin-like"/>
    <property type="match status" value="1"/>
</dbReference>
<dbReference type="PANTHER" id="PTHR45694">
    <property type="entry name" value="GLUTAREDOXIN 2"/>
    <property type="match status" value="1"/>
</dbReference>
<dbReference type="PANTHER" id="PTHR45694:SF18">
    <property type="entry name" value="GLUTAREDOXIN-1-RELATED"/>
    <property type="match status" value="1"/>
</dbReference>
<evidence type="ECO:0000313" key="8">
    <source>
        <dbReference type="EMBL" id="SIT69006.1"/>
    </source>
</evidence>
<dbReference type="InterPro" id="IPR011767">
    <property type="entry name" value="GLR_AS"/>
</dbReference>
<gene>
    <name evidence="8" type="ORF">SAMN05216526_0984</name>
</gene>
<keyword evidence="9" id="KW-1185">Reference proteome</keyword>
<dbReference type="EMBL" id="FTPK01000002">
    <property type="protein sequence ID" value="SIT69006.1"/>
    <property type="molecule type" value="Genomic_DNA"/>
</dbReference>
<dbReference type="Gene3D" id="3.40.30.10">
    <property type="entry name" value="Glutaredoxin"/>
    <property type="match status" value="1"/>
</dbReference>
<dbReference type="OrthoDB" id="9814618at2"/>
<keyword evidence="4" id="KW-1015">Disulfide bond</keyword>
<dbReference type="STRING" id="233100.SAMN05216526_0984"/>
<keyword evidence="6" id="KW-0963">Cytoplasm</keyword>
<name>A0A1R3VVP8_9GAMM</name>
<comment type="function">
    <text evidence="6">Has a glutathione-disulfide oxidoreductase activity in the presence of NADPH and glutathione reductase. Reduces low molecular weight disulfides and proteins.</text>
</comment>
<dbReference type="InterPro" id="IPR014025">
    <property type="entry name" value="Glutaredoxin_subgr"/>
</dbReference>
<keyword evidence="3 6" id="KW-0249">Electron transport</keyword>
<evidence type="ECO:0000256" key="2">
    <source>
        <dbReference type="ARBA" id="ARBA00022448"/>
    </source>
</evidence>
<dbReference type="GO" id="GO:0034599">
    <property type="term" value="P:cellular response to oxidative stress"/>
    <property type="evidence" value="ECO:0007669"/>
    <property type="project" value="TreeGrafter"/>
</dbReference>
<dbReference type="PROSITE" id="PS51354">
    <property type="entry name" value="GLUTAREDOXIN_2"/>
    <property type="match status" value="1"/>
</dbReference>
<dbReference type="InterPro" id="IPR011900">
    <property type="entry name" value="GRX_bact"/>
</dbReference>
<dbReference type="InterPro" id="IPR002109">
    <property type="entry name" value="Glutaredoxin"/>
</dbReference>
<comment type="similarity">
    <text evidence="1 6">Belongs to the glutaredoxin family.</text>
</comment>
<evidence type="ECO:0000256" key="3">
    <source>
        <dbReference type="ARBA" id="ARBA00022982"/>
    </source>
</evidence>
<evidence type="ECO:0000256" key="4">
    <source>
        <dbReference type="ARBA" id="ARBA00023157"/>
    </source>
</evidence>
<dbReference type="RefSeq" id="WP_076755408.1">
    <property type="nucleotide sequence ID" value="NZ_CP023018.1"/>
</dbReference>
<dbReference type="PROSITE" id="PS00195">
    <property type="entry name" value="GLUTAREDOXIN_1"/>
    <property type="match status" value="1"/>
</dbReference>
<accession>A0A1R3VVP8</accession>
<organism evidence="8 9">
    <name type="scientific">Ectothiorhodosinus mongolicus</name>
    <dbReference type="NCBI Taxonomy" id="233100"/>
    <lineage>
        <taxon>Bacteria</taxon>
        <taxon>Pseudomonadati</taxon>
        <taxon>Pseudomonadota</taxon>
        <taxon>Gammaproteobacteria</taxon>
        <taxon>Chromatiales</taxon>
        <taxon>Ectothiorhodospiraceae</taxon>
        <taxon>Ectothiorhodosinus</taxon>
    </lineage>
</organism>